<organism evidence="2 3">
    <name type="scientific">Fraxinus pennsylvanica</name>
    <dbReference type="NCBI Taxonomy" id="56036"/>
    <lineage>
        <taxon>Eukaryota</taxon>
        <taxon>Viridiplantae</taxon>
        <taxon>Streptophyta</taxon>
        <taxon>Embryophyta</taxon>
        <taxon>Tracheophyta</taxon>
        <taxon>Spermatophyta</taxon>
        <taxon>Magnoliopsida</taxon>
        <taxon>eudicotyledons</taxon>
        <taxon>Gunneridae</taxon>
        <taxon>Pentapetalae</taxon>
        <taxon>asterids</taxon>
        <taxon>lamiids</taxon>
        <taxon>Lamiales</taxon>
        <taxon>Oleaceae</taxon>
        <taxon>Oleeae</taxon>
        <taxon>Fraxinus</taxon>
    </lineage>
</organism>
<evidence type="ECO:0000256" key="1">
    <source>
        <dbReference type="SAM" id="MobiDB-lite"/>
    </source>
</evidence>
<accession>A0AAD2DUM2</accession>
<dbReference type="AlphaFoldDB" id="A0AAD2DUM2"/>
<dbReference type="Proteomes" id="UP000834106">
    <property type="component" value="Chromosome 8"/>
</dbReference>
<feature type="region of interest" description="Disordered" evidence="1">
    <location>
        <begin position="64"/>
        <end position="103"/>
    </location>
</feature>
<evidence type="ECO:0000313" key="3">
    <source>
        <dbReference type="Proteomes" id="UP000834106"/>
    </source>
</evidence>
<feature type="compositionally biased region" description="Polar residues" evidence="1">
    <location>
        <begin position="79"/>
        <end position="88"/>
    </location>
</feature>
<gene>
    <name evidence="2" type="ORF">FPE_LOCUS14194</name>
</gene>
<keyword evidence="3" id="KW-1185">Reference proteome</keyword>
<proteinExistence type="predicted"/>
<name>A0AAD2DUM2_9LAMI</name>
<dbReference type="EMBL" id="OU503043">
    <property type="protein sequence ID" value="CAI9766764.1"/>
    <property type="molecule type" value="Genomic_DNA"/>
</dbReference>
<protein>
    <submittedName>
        <fullName evidence="2">Uncharacterized protein</fullName>
    </submittedName>
</protein>
<reference evidence="2" key="1">
    <citation type="submission" date="2023-05" db="EMBL/GenBank/DDBJ databases">
        <authorList>
            <person name="Huff M."/>
        </authorList>
    </citation>
    <scope>NUCLEOTIDE SEQUENCE</scope>
</reference>
<sequence>MKSWQNRIDDACNFDDGVEVRLNPNPTTLFPPCARENLGFYDDAVEEIENINFQSGKLNADSHMGYLQMTSSEEDDPNDTSVGSNSSASKKHRKDEVPPPINVQEVWMTNTFPSQHVGTQESIGDFDLI</sequence>
<evidence type="ECO:0000313" key="2">
    <source>
        <dbReference type="EMBL" id="CAI9766764.1"/>
    </source>
</evidence>